<keyword evidence="2" id="KW-1185">Reference proteome</keyword>
<reference evidence="1 2" key="1">
    <citation type="submission" date="2023-07" db="EMBL/GenBank/DDBJ databases">
        <title>Sorghum-associated microbial communities from plants grown in Nebraska, USA.</title>
        <authorList>
            <person name="Schachtman D."/>
        </authorList>
    </citation>
    <scope>NUCLEOTIDE SEQUENCE [LARGE SCALE GENOMIC DNA]</scope>
    <source>
        <strain evidence="1 2">BE190</strain>
    </source>
</reference>
<sequence length="52" mass="5923">MGLIAYHHALNIQNLSKIKIQCLLAIAKQQKTAASFRKLRFLIDRDGSSIKR</sequence>
<proteinExistence type="predicted"/>
<name>A0ABU1USV3_9GAMM</name>
<gene>
    <name evidence="1" type="ORF">J2X05_000223</name>
</gene>
<organism evidence="1 2">
    <name type="scientific">Cellvibrio fibrivorans</name>
    <dbReference type="NCBI Taxonomy" id="126350"/>
    <lineage>
        <taxon>Bacteria</taxon>
        <taxon>Pseudomonadati</taxon>
        <taxon>Pseudomonadota</taxon>
        <taxon>Gammaproteobacteria</taxon>
        <taxon>Cellvibrionales</taxon>
        <taxon>Cellvibrionaceae</taxon>
        <taxon>Cellvibrio</taxon>
    </lineage>
</organism>
<evidence type="ECO:0000313" key="1">
    <source>
        <dbReference type="EMBL" id="MDR7088220.1"/>
    </source>
</evidence>
<evidence type="ECO:0000313" key="2">
    <source>
        <dbReference type="Proteomes" id="UP001253595"/>
    </source>
</evidence>
<dbReference type="EMBL" id="JAVDVX010000001">
    <property type="protein sequence ID" value="MDR7088220.1"/>
    <property type="molecule type" value="Genomic_DNA"/>
</dbReference>
<dbReference type="Proteomes" id="UP001253595">
    <property type="component" value="Unassembled WGS sequence"/>
</dbReference>
<accession>A0ABU1USV3</accession>
<comment type="caution">
    <text evidence="1">The sequence shown here is derived from an EMBL/GenBank/DDBJ whole genome shotgun (WGS) entry which is preliminary data.</text>
</comment>
<protein>
    <submittedName>
        <fullName evidence="1">Uncharacterized protein</fullName>
    </submittedName>
</protein>